<keyword evidence="1" id="KW-0812">Transmembrane</keyword>
<reference evidence="4" key="1">
    <citation type="submission" date="2022-05" db="EMBL/GenBank/DDBJ databases">
        <title>Genomic analysis of Brachybacterium sp. CBA3104.</title>
        <authorList>
            <person name="Roh S.W."/>
            <person name="Kim Y.B."/>
            <person name="Kim Y."/>
        </authorList>
    </citation>
    <scope>NUCLEOTIDE SEQUENCE</scope>
    <source>
        <strain evidence="4">CBA3104</strain>
    </source>
</reference>
<feature type="transmembrane region" description="Helical" evidence="1">
    <location>
        <begin position="52"/>
        <end position="72"/>
    </location>
</feature>
<feature type="domain" description="Alpha/beta-hydrolase catalytic" evidence="2">
    <location>
        <begin position="306"/>
        <end position="588"/>
    </location>
</feature>
<dbReference type="Pfam" id="PF10081">
    <property type="entry name" value="Abhydrolase_9"/>
    <property type="match status" value="1"/>
</dbReference>
<name>A0ABY4N7K9_9MICO</name>
<feature type="transmembrane region" description="Helical" evidence="1">
    <location>
        <begin position="169"/>
        <end position="194"/>
    </location>
</feature>
<dbReference type="Proteomes" id="UP001055868">
    <property type="component" value="Chromosome"/>
</dbReference>
<dbReference type="EMBL" id="CP097218">
    <property type="protein sequence ID" value="UQN29408.1"/>
    <property type="molecule type" value="Genomic_DNA"/>
</dbReference>
<accession>A0ABY4N7K9</accession>
<organism evidence="4 5">
    <name type="scientific">Brachybacterium kimchii</name>
    <dbReference type="NCBI Taxonomy" id="2942909"/>
    <lineage>
        <taxon>Bacteria</taxon>
        <taxon>Bacillati</taxon>
        <taxon>Actinomycetota</taxon>
        <taxon>Actinomycetes</taxon>
        <taxon>Micrococcales</taxon>
        <taxon>Dermabacteraceae</taxon>
        <taxon>Brachybacterium</taxon>
    </lineage>
</organism>
<keyword evidence="5" id="KW-1185">Reference proteome</keyword>
<sequence>MRIGSALRPTRDPSPSSSRRLLRALGRLARTVHADVAPRATRRMIRRAAGRVATTTPLSASGFLGASMAGWIATSPSLLPRTWWMWAANYALSTTYGYTSGVVLGRGGRMLVRRLPHPAAREPLSPRRREILRWGGAAALVGITAYSWTRGALRQREISVLVDREPKNLATHAVGTAAGLGIFAGVLMASRVVGATARLYRLLLRAYLPPLAVGIGSALLTSATLAVAIDRLVRGQVLERMIERAEQANRLLSPDLRRPASELVSGSMASNESWESLGAAGRRIVSSAASAEEIAQATGRSARTPIRVYAGKRSDRTLEQTVAAVVAELDRTRAWEREVLVLFTGTGTGWLQEWALSSVEFLTGGDCATASLQYSVYSSALNYVLDRRTPQRAGRLLFEAVRGRLDAMPPHERPRLFAAGESLGSFAGHATFGDVSEMLARIDGAVWTGTPGFTPIWRELTEARRPGTPEIAPVVGDGEHVRFITEPADLHRPFHGRGPAFGPWLPPRVAYVQHASDPVVWWQPSLLVRKPDWLRERVGRDVTGAVGWAPWITFWQIAADMPLSAEVDGGHGHSYHEEVVLVWAAVLGLDPSVDRGRVVRAIQQRLGAG</sequence>
<feature type="transmembrane region" description="Helical" evidence="1">
    <location>
        <begin position="84"/>
        <end position="104"/>
    </location>
</feature>
<keyword evidence="1" id="KW-0472">Membrane</keyword>
<evidence type="ECO:0000259" key="2">
    <source>
        <dbReference type="Pfam" id="PF10081"/>
    </source>
</evidence>
<keyword evidence="4" id="KW-0378">Hydrolase</keyword>
<dbReference type="RefSeq" id="WP_249478605.1">
    <property type="nucleotide sequence ID" value="NZ_CP097218.1"/>
</dbReference>
<evidence type="ECO:0000313" key="4">
    <source>
        <dbReference type="EMBL" id="UQN29408.1"/>
    </source>
</evidence>
<dbReference type="GO" id="GO:0016787">
    <property type="term" value="F:hydrolase activity"/>
    <property type="evidence" value="ECO:0007669"/>
    <property type="project" value="UniProtKB-KW"/>
</dbReference>
<dbReference type="Pfam" id="PF15420">
    <property type="entry name" value="Abhydrolase_9_N"/>
    <property type="match status" value="1"/>
</dbReference>
<dbReference type="InterPro" id="IPR027788">
    <property type="entry name" value="Alpha/beta-hydrolase_N_dom"/>
</dbReference>
<evidence type="ECO:0000313" key="5">
    <source>
        <dbReference type="Proteomes" id="UP001055868"/>
    </source>
</evidence>
<dbReference type="InterPro" id="IPR027787">
    <property type="entry name" value="Alpha/beta-hydrolase_catalytic"/>
</dbReference>
<protein>
    <submittedName>
        <fullName evidence="4">Alpha/beta hydrolase</fullName>
    </submittedName>
</protein>
<evidence type="ECO:0000259" key="3">
    <source>
        <dbReference type="Pfam" id="PF15420"/>
    </source>
</evidence>
<keyword evidence="1" id="KW-1133">Transmembrane helix</keyword>
<gene>
    <name evidence="4" type="ORF">M4486_17505</name>
</gene>
<evidence type="ECO:0000256" key="1">
    <source>
        <dbReference type="SAM" id="Phobius"/>
    </source>
</evidence>
<proteinExistence type="predicted"/>
<feature type="transmembrane region" description="Helical" evidence="1">
    <location>
        <begin position="131"/>
        <end position="149"/>
    </location>
</feature>
<feature type="transmembrane region" description="Helical" evidence="1">
    <location>
        <begin position="206"/>
        <end position="229"/>
    </location>
</feature>
<feature type="domain" description="Alpha/beta-hydrolase N-terminal" evidence="3">
    <location>
        <begin position="75"/>
        <end position="287"/>
    </location>
</feature>